<dbReference type="SUPFAM" id="SSF141868">
    <property type="entry name" value="EAL domain-like"/>
    <property type="match status" value="1"/>
</dbReference>
<evidence type="ECO:0000259" key="1">
    <source>
        <dbReference type="PROSITE" id="PS50883"/>
    </source>
</evidence>
<accession>A0ABV6RS62</accession>
<dbReference type="InterPro" id="IPR035919">
    <property type="entry name" value="EAL_sf"/>
</dbReference>
<feature type="domain" description="EAL" evidence="1">
    <location>
        <begin position="165"/>
        <end position="399"/>
    </location>
</feature>
<sequence length="399" mass="42371">MDSAALPSPLALLDEAGTAFVNRVVAAARGYLGAHVSFLAEVIGGEKVIRHTDGPVEPLGLQAGARFPLENTYCHRLLQGVIPEVIYDVRQDERARAIPLTAQIGIEAYFGVAVIGPEGRAIGTLCCINFDGDPQRRERDVGFMRFLAGLIGAQLEETLRAAELQRERHAAVRTVLDAGGPRMVFQPIVAPASGAIVGAEALARFDHGAARAPDVWFRDAWEVGLGVELELAAVRNALPALQGLPAHAFLSINASPRTLADPGFADAIAGVAADRIVVEITEHAVVEDYAPLVDAVARLRKAGVRVAIDDVGAGYASLRHVLWVSPDIVKLDMSLTRGIDIDPVKQALACGLMAFAARTEFMVVAEGVETAAEAEALHEVGVRYGQGYLFARPGALPPH</sequence>
<gene>
    <name evidence="2" type="ORF">ACFFGH_17500</name>
</gene>
<comment type="caution">
    <text evidence="2">The sequence shown here is derived from an EMBL/GenBank/DDBJ whole genome shotgun (WGS) entry which is preliminary data.</text>
</comment>
<organism evidence="2 3">
    <name type="scientific">Lysobacter korlensis</name>
    <dbReference type="NCBI Taxonomy" id="553636"/>
    <lineage>
        <taxon>Bacteria</taxon>
        <taxon>Pseudomonadati</taxon>
        <taxon>Pseudomonadota</taxon>
        <taxon>Gammaproteobacteria</taxon>
        <taxon>Lysobacterales</taxon>
        <taxon>Lysobacteraceae</taxon>
        <taxon>Lysobacter</taxon>
    </lineage>
</organism>
<dbReference type="Gene3D" id="3.30.450.40">
    <property type="match status" value="1"/>
</dbReference>
<dbReference type="RefSeq" id="WP_386670595.1">
    <property type="nucleotide sequence ID" value="NZ_JBHLTG010000004.1"/>
</dbReference>
<dbReference type="PANTHER" id="PTHR33121:SF76">
    <property type="entry name" value="SIGNALING PROTEIN"/>
    <property type="match status" value="1"/>
</dbReference>
<dbReference type="Gene3D" id="3.20.20.450">
    <property type="entry name" value="EAL domain"/>
    <property type="match status" value="1"/>
</dbReference>
<dbReference type="SUPFAM" id="SSF55781">
    <property type="entry name" value="GAF domain-like"/>
    <property type="match status" value="1"/>
</dbReference>
<keyword evidence="3" id="KW-1185">Reference proteome</keyword>
<dbReference type="PROSITE" id="PS50883">
    <property type="entry name" value="EAL"/>
    <property type="match status" value="1"/>
</dbReference>
<dbReference type="EMBL" id="JBHLTG010000004">
    <property type="protein sequence ID" value="MFC0679636.1"/>
    <property type="molecule type" value="Genomic_DNA"/>
</dbReference>
<dbReference type="PANTHER" id="PTHR33121">
    <property type="entry name" value="CYCLIC DI-GMP PHOSPHODIESTERASE PDEF"/>
    <property type="match status" value="1"/>
</dbReference>
<dbReference type="InterPro" id="IPR003018">
    <property type="entry name" value="GAF"/>
</dbReference>
<dbReference type="InterPro" id="IPR029016">
    <property type="entry name" value="GAF-like_dom_sf"/>
</dbReference>
<name>A0ABV6RS62_9GAMM</name>
<evidence type="ECO:0000313" key="2">
    <source>
        <dbReference type="EMBL" id="MFC0679636.1"/>
    </source>
</evidence>
<reference evidence="2 3" key="1">
    <citation type="submission" date="2024-09" db="EMBL/GenBank/DDBJ databases">
        <authorList>
            <person name="Sun Q."/>
            <person name="Mori K."/>
        </authorList>
    </citation>
    <scope>NUCLEOTIDE SEQUENCE [LARGE SCALE GENOMIC DNA]</scope>
    <source>
        <strain evidence="2 3">KCTC 23076</strain>
    </source>
</reference>
<dbReference type="Pfam" id="PF00563">
    <property type="entry name" value="EAL"/>
    <property type="match status" value="1"/>
</dbReference>
<proteinExistence type="predicted"/>
<dbReference type="SMART" id="SM00065">
    <property type="entry name" value="GAF"/>
    <property type="match status" value="1"/>
</dbReference>
<protein>
    <submittedName>
        <fullName evidence="2">EAL domain-containing protein</fullName>
    </submittedName>
</protein>
<dbReference type="SMART" id="SM00052">
    <property type="entry name" value="EAL"/>
    <property type="match status" value="1"/>
</dbReference>
<dbReference type="Proteomes" id="UP001589896">
    <property type="component" value="Unassembled WGS sequence"/>
</dbReference>
<evidence type="ECO:0000313" key="3">
    <source>
        <dbReference type="Proteomes" id="UP001589896"/>
    </source>
</evidence>
<dbReference type="InterPro" id="IPR050706">
    <property type="entry name" value="Cyclic-di-GMP_PDE-like"/>
</dbReference>
<dbReference type="Pfam" id="PF01590">
    <property type="entry name" value="GAF"/>
    <property type="match status" value="1"/>
</dbReference>
<dbReference type="CDD" id="cd01948">
    <property type="entry name" value="EAL"/>
    <property type="match status" value="1"/>
</dbReference>
<dbReference type="InterPro" id="IPR001633">
    <property type="entry name" value="EAL_dom"/>
</dbReference>